<evidence type="ECO:0000256" key="4">
    <source>
        <dbReference type="ARBA" id="ARBA00018080"/>
    </source>
</evidence>
<evidence type="ECO:0000256" key="5">
    <source>
        <dbReference type="ARBA" id="ARBA00022605"/>
    </source>
</evidence>
<gene>
    <name evidence="10 12" type="primary">trpC</name>
    <name evidence="12" type="ORF">ENJ42_07785</name>
</gene>
<dbReference type="NCBIfam" id="NF001373">
    <property type="entry name" value="PRK00278.1-6"/>
    <property type="match status" value="1"/>
</dbReference>
<dbReference type="InterPro" id="IPR013798">
    <property type="entry name" value="Indole-3-glycerol_P_synth_dom"/>
</dbReference>
<accession>A0A7C5QQ57</accession>
<evidence type="ECO:0000259" key="11">
    <source>
        <dbReference type="Pfam" id="PF00218"/>
    </source>
</evidence>
<proteinExistence type="inferred from homology"/>
<dbReference type="PANTHER" id="PTHR22854">
    <property type="entry name" value="TRYPTOPHAN BIOSYNTHESIS PROTEIN"/>
    <property type="match status" value="1"/>
</dbReference>
<evidence type="ECO:0000256" key="3">
    <source>
        <dbReference type="ARBA" id="ARBA00012362"/>
    </source>
</evidence>
<keyword evidence="9 10" id="KW-0456">Lyase</keyword>
<dbReference type="InterPro" id="IPR011060">
    <property type="entry name" value="RibuloseP-bd_barrel"/>
</dbReference>
<dbReference type="GO" id="GO:0000162">
    <property type="term" value="P:L-tryptophan biosynthetic process"/>
    <property type="evidence" value="ECO:0007669"/>
    <property type="project" value="UniProtKB-UniRule"/>
</dbReference>
<dbReference type="Proteomes" id="UP000885830">
    <property type="component" value="Unassembled WGS sequence"/>
</dbReference>
<dbReference type="GO" id="GO:0004425">
    <property type="term" value="F:indole-3-glycerol-phosphate synthase activity"/>
    <property type="evidence" value="ECO:0007669"/>
    <property type="project" value="UniProtKB-UniRule"/>
</dbReference>
<comment type="similarity">
    <text evidence="10">Belongs to the TrpC family.</text>
</comment>
<dbReference type="UniPathway" id="UPA00035">
    <property type="reaction ID" value="UER00043"/>
</dbReference>
<dbReference type="NCBIfam" id="NF001377">
    <property type="entry name" value="PRK00278.2-4"/>
    <property type="match status" value="1"/>
</dbReference>
<comment type="pathway">
    <text evidence="2 10">Amino-acid biosynthesis; L-tryptophan biosynthesis; L-tryptophan from chorismate: step 4/5.</text>
</comment>
<evidence type="ECO:0000313" key="12">
    <source>
        <dbReference type="EMBL" id="HHL43501.1"/>
    </source>
</evidence>
<name>A0A7C5QQ57_9PROT</name>
<evidence type="ECO:0000256" key="9">
    <source>
        <dbReference type="ARBA" id="ARBA00023239"/>
    </source>
</evidence>
<reference evidence="12" key="1">
    <citation type="journal article" date="2020" name="mSystems">
        <title>Genome- and Community-Level Interaction Insights into Carbon Utilization and Element Cycling Functions of Hydrothermarchaeota in Hydrothermal Sediment.</title>
        <authorList>
            <person name="Zhou Z."/>
            <person name="Liu Y."/>
            <person name="Xu W."/>
            <person name="Pan J."/>
            <person name="Luo Z.H."/>
            <person name="Li M."/>
        </authorList>
    </citation>
    <scope>NUCLEOTIDE SEQUENCE [LARGE SCALE GENOMIC DNA]</scope>
    <source>
        <strain evidence="12">HyVt-485</strain>
    </source>
</reference>
<evidence type="ECO:0000256" key="7">
    <source>
        <dbReference type="ARBA" id="ARBA00022822"/>
    </source>
</evidence>
<dbReference type="EC" id="4.1.1.48" evidence="3 10"/>
<keyword evidence="6 10" id="KW-0210">Decarboxylase</keyword>
<dbReference type="InterPro" id="IPR045186">
    <property type="entry name" value="Indole-3-glycerol_P_synth"/>
</dbReference>
<sequence>MTRQCTHNILSKIAAYKRKEVEAAKDMAPLSQLDRQIATMPEPRGFLKSLKHRALIAPALIAEIKKASPSKGLIREDFSPSTLARAYQDGGATCLSVLTDKPSFQGSNLFLKQAKAMSTLPVLRKDFMIDTYQIAESRMLGADCVLIIMAMIDDQLAADLYACAKDYGLDVLVEVHDEEELARACDLEPDMFGINNRDLKTFNTSLANFENLAPYVPETAFLVAESGIFTSDDLLHLAEYGAQGFLVGESLMRQNDVCKATRQLLGEI</sequence>
<dbReference type="FunFam" id="3.20.20.70:FF:000024">
    <property type="entry name" value="Indole-3-glycerol phosphate synthase"/>
    <property type="match status" value="1"/>
</dbReference>
<dbReference type="SUPFAM" id="SSF51366">
    <property type="entry name" value="Ribulose-phoshate binding barrel"/>
    <property type="match status" value="1"/>
</dbReference>
<evidence type="ECO:0000256" key="8">
    <source>
        <dbReference type="ARBA" id="ARBA00023141"/>
    </source>
</evidence>
<dbReference type="GO" id="GO:0004640">
    <property type="term" value="F:phosphoribosylanthranilate isomerase activity"/>
    <property type="evidence" value="ECO:0007669"/>
    <property type="project" value="TreeGrafter"/>
</dbReference>
<dbReference type="HAMAP" id="MF_00134_B">
    <property type="entry name" value="IGPS_B"/>
    <property type="match status" value="1"/>
</dbReference>
<keyword evidence="5 10" id="KW-0028">Amino-acid biosynthesis</keyword>
<dbReference type="Gene3D" id="3.20.20.70">
    <property type="entry name" value="Aldolase class I"/>
    <property type="match status" value="1"/>
</dbReference>
<evidence type="ECO:0000256" key="1">
    <source>
        <dbReference type="ARBA" id="ARBA00001633"/>
    </source>
</evidence>
<dbReference type="InterPro" id="IPR013785">
    <property type="entry name" value="Aldolase_TIM"/>
</dbReference>
<dbReference type="Pfam" id="PF00218">
    <property type="entry name" value="IGPS"/>
    <property type="match status" value="1"/>
</dbReference>
<dbReference type="PROSITE" id="PS00614">
    <property type="entry name" value="IGPS"/>
    <property type="match status" value="1"/>
</dbReference>
<evidence type="ECO:0000256" key="6">
    <source>
        <dbReference type="ARBA" id="ARBA00022793"/>
    </source>
</evidence>
<dbReference type="CDD" id="cd00331">
    <property type="entry name" value="IGPS"/>
    <property type="match status" value="1"/>
</dbReference>
<dbReference type="InterPro" id="IPR001468">
    <property type="entry name" value="Indole-3-GlycerolPSynthase_CS"/>
</dbReference>
<dbReference type="EMBL" id="DRMJ01000405">
    <property type="protein sequence ID" value="HHL43501.1"/>
    <property type="molecule type" value="Genomic_DNA"/>
</dbReference>
<dbReference type="NCBIfam" id="NF001370">
    <property type="entry name" value="PRK00278.1-2"/>
    <property type="match status" value="1"/>
</dbReference>
<keyword evidence="7 10" id="KW-0822">Tryptophan biosynthesis</keyword>
<comment type="catalytic activity">
    <reaction evidence="1 10">
        <text>1-(2-carboxyphenylamino)-1-deoxy-D-ribulose 5-phosphate + H(+) = (1S,2R)-1-C-(indol-3-yl)glycerol 3-phosphate + CO2 + H2O</text>
        <dbReference type="Rhea" id="RHEA:23476"/>
        <dbReference type="ChEBI" id="CHEBI:15377"/>
        <dbReference type="ChEBI" id="CHEBI:15378"/>
        <dbReference type="ChEBI" id="CHEBI:16526"/>
        <dbReference type="ChEBI" id="CHEBI:58613"/>
        <dbReference type="ChEBI" id="CHEBI:58866"/>
        <dbReference type="EC" id="4.1.1.48"/>
    </reaction>
</comment>
<protein>
    <recommendedName>
        <fullName evidence="4 10">Indole-3-glycerol phosphate synthase</fullName>
        <shortName evidence="10">IGPS</shortName>
        <ecNumber evidence="3 10">4.1.1.48</ecNumber>
    </recommendedName>
</protein>
<comment type="caution">
    <text evidence="12">The sequence shown here is derived from an EMBL/GenBank/DDBJ whole genome shotgun (WGS) entry which is preliminary data.</text>
</comment>
<keyword evidence="8 10" id="KW-0057">Aromatic amino acid biosynthesis</keyword>
<feature type="domain" description="Indole-3-glycerol phosphate synthase" evidence="11">
    <location>
        <begin position="10"/>
        <end position="264"/>
    </location>
</feature>
<dbReference type="AlphaFoldDB" id="A0A7C5QQ57"/>
<dbReference type="PANTHER" id="PTHR22854:SF2">
    <property type="entry name" value="INDOLE-3-GLYCEROL-PHOSPHATE SYNTHASE"/>
    <property type="match status" value="1"/>
</dbReference>
<organism evidence="12">
    <name type="scientific">Hellea balneolensis</name>
    <dbReference type="NCBI Taxonomy" id="287478"/>
    <lineage>
        <taxon>Bacteria</taxon>
        <taxon>Pseudomonadati</taxon>
        <taxon>Pseudomonadota</taxon>
        <taxon>Alphaproteobacteria</taxon>
        <taxon>Maricaulales</taxon>
        <taxon>Robiginitomaculaceae</taxon>
        <taxon>Hellea</taxon>
    </lineage>
</organism>
<evidence type="ECO:0000256" key="10">
    <source>
        <dbReference type="HAMAP-Rule" id="MF_00134"/>
    </source>
</evidence>
<evidence type="ECO:0000256" key="2">
    <source>
        <dbReference type="ARBA" id="ARBA00004696"/>
    </source>
</evidence>